<dbReference type="CDD" id="cd09120">
    <property type="entry name" value="PLDc_DNaseII_1"/>
    <property type="match status" value="1"/>
</dbReference>
<keyword evidence="2" id="KW-0378">Hydrolase</keyword>
<feature type="chain" id="PRO_5007286660" evidence="3">
    <location>
        <begin position="26"/>
        <end position="367"/>
    </location>
</feature>
<keyword evidence="3" id="KW-0732">Signal</keyword>
<dbReference type="GO" id="GO:0004531">
    <property type="term" value="F:deoxyribonuclease II activity"/>
    <property type="evidence" value="ECO:0007669"/>
    <property type="project" value="InterPro"/>
</dbReference>
<dbReference type="Pfam" id="PF03265">
    <property type="entry name" value="DNase_II"/>
    <property type="match status" value="1"/>
</dbReference>
<sequence>MTSFRIDALVLVVASIITNCPFGNAKLSCKNAKNKNVDWFVVYKIPKTKHNADSFMRPMGGEMVYYDSLSKTPKWTLLPDDINNKTNNPIANTLAPIYEKESKVAYLLYNDQLPNGFNGTRGGHTKGALLAGQNSDFGTVWLQHSVPRFVEDVKLGYRYPTNGRENGQLFFCITFPLATVETISYHLQLQAANVYQTRYLQWTKQFQYFASLLNKVYIRNPQGVKVDILVSRGNRPVLAIAKSPKWINDVYTEELSGKIQDSITVQTWKNGAGGAQDMHCRGKYFITDVISVNIQTQRGALHFSSREDHSKWSVARKKGYFCFSSLNRMVSQWRRGGEITCILDIPLAKLFRGSIYKRNQCKAELNE</sequence>
<evidence type="ECO:0000256" key="1">
    <source>
        <dbReference type="ARBA" id="ARBA00007527"/>
    </source>
</evidence>
<evidence type="ECO:0000313" key="4">
    <source>
        <dbReference type="EMBL" id="JAP85276.1"/>
    </source>
</evidence>
<feature type="signal peptide" evidence="3">
    <location>
        <begin position="1"/>
        <end position="25"/>
    </location>
</feature>
<evidence type="ECO:0000256" key="2">
    <source>
        <dbReference type="ARBA" id="ARBA00022801"/>
    </source>
</evidence>
<dbReference type="EMBL" id="GEDV01003281">
    <property type="protein sequence ID" value="JAP85276.1"/>
    <property type="molecule type" value="Transcribed_RNA"/>
</dbReference>
<dbReference type="PANTHER" id="PTHR10858">
    <property type="entry name" value="DEOXYRIBONUCLEASE II"/>
    <property type="match status" value="1"/>
</dbReference>
<dbReference type="InterPro" id="IPR004947">
    <property type="entry name" value="DNase_II"/>
</dbReference>
<dbReference type="GO" id="GO:0006309">
    <property type="term" value="P:apoptotic DNA fragmentation"/>
    <property type="evidence" value="ECO:0007669"/>
    <property type="project" value="TreeGrafter"/>
</dbReference>
<name>A0A131Z4A4_RHIAP</name>
<evidence type="ECO:0000256" key="3">
    <source>
        <dbReference type="SAM" id="SignalP"/>
    </source>
</evidence>
<reference evidence="4" key="1">
    <citation type="journal article" date="2016" name="Ticks Tick Borne Dis.">
        <title>De novo assembly and annotation of the salivary gland transcriptome of Rhipicephalus appendiculatus male and female ticks during blood feeding.</title>
        <authorList>
            <person name="de Castro M.H."/>
            <person name="de Klerk D."/>
            <person name="Pienaar R."/>
            <person name="Latif A.A."/>
            <person name="Rees D.J."/>
            <person name="Mans B.J."/>
        </authorList>
    </citation>
    <scope>NUCLEOTIDE SEQUENCE</scope>
    <source>
        <tissue evidence="4">Salivary glands</tissue>
    </source>
</reference>
<organism evidence="4">
    <name type="scientific">Rhipicephalus appendiculatus</name>
    <name type="common">Brown ear tick</name>
    <dbReference type="NCBI Taxonomy" id="34631"/>
    <lineage>
        <taxon>Eukaryota</taxon>
        <taxon>Metazoa</taxon>
        <taxon>Ecdysozoa</taxon>
        <taxon>Arthropoda</taxon>
        <taxon>Chelicerata</taxon>
        <taxon>Arachnida</taxon>
        <taxon>Acari</taxon>
        <taxon>Parasitiformes</taxon>
        <taxon>Ixodida</taxon>
        <taxon>Ixodoidea</taxon>
        <taxon>Ixodidae</taxon>
        <taxon>Rhipicephalinae</taxon>
        <taxon>Rhipicephalus</taxon>
        <taxon>Rhipicephalus</taxon>
    </lineage>
</organism>
<proteinExistence type="inferred from homology"/>
<dbReference type="AlphaFoldDB" id="A0A131Z4A4"/>
<protein>
    <submittedName>
        <fullName evidence="4">Deoxyribonuclease II</fullName>
    </submittedName>
</protein>
<comment type="similarity">
    <text evidence="1">Belongs to the DNase II family.</text>
</comment>
<accession>A0A131Z4A4</accession>
<dbReference type="PANTHER" id="PTHR10858:SF23">
    <property type="entry name" value="DEOXYRIBONUCLEASE II"/>
    <property type="match status" value="1"/>
</dbReference>